<dbReference type="Gene3D" id="3.75.10.10">
    <property type="entry name" value="L-arginine/glycine Amidinotransferase, Chain A"/>
    <property type="match status" value="1"/>
</dbReference>
<evidence type="ECO:0000313" key="4">
    <source>
        <dbReference type="EMBL" id="OIR20356.1"/>
    </source>
</evidence>
<dbReference type="GO" id="GO:0003743">
    <property type="term" value="F:translation initiation factor activity"/>
    <property type="evidence" value="ECO:0007669"/>
    <property type="project" value="UniProtKB-UniRule"/>
</dbReference>
<name>A0A1J5U2T8_9ARCH</name>
<keyword evidence="1 3" id="KW-0396">Initiation factor</keyword>
<evidence type="ECO:0000256" key="2">
    <source>
        <dbReference type="ARBA" id="ARBA00022917"/>
    </source>
</evidence>
<evidence type="ECO:0000256" key="3">
    <source>
        <dbReference type="HAMAP-Rule" id="MF_00032"/>
    </source>
</evidence>
<dbReference type="Pfam" id="PF01912">
    <property type="entry name" value="eIF-6"/>
    <property type="match status" value="1"/>
</dbReference>
<accession>A0A1J5U2T8</accession>
<proteinExistence type="inferred from homology"/>
<dbReference type="AlphaFoldDB" id="A0A1J5U2T8"/>
<dbReference type="HAMAP" id="MF_00032">
    <property type="entry name" value="eIF_6"/>
    <property type="match status" value="1"/>
</dbReference>
<organism evidence="4 5">
    <name type="scientific">Marine Group III euryarchaeote CG-Bathy1</name>
    <dbReference type="NCBI Taxonomy" id="1889001"/>
    <lineage>
        <taxon>Archaea</taxon>
        <taxon>Methanobacteriati</taxon>
        <taxon>Thermoplasmatota</taxon>
        <taxon>Thermoplasmata</taxon>
        <taxon>Candidatus Thermoprofundales</taxon>
    </lineage>
</organism>
<keyword evidence="2 3" id="KW-0648">Protein biosynthesis</keyword>
<dbReference type="SUPFAM" id="SSF55909">
    <property type="entry name" value="Pentein"/>
    <property type="match status" value="1"/>
</dbReference>
<protein>
    <recommendedName>
        <fullName evidence="3">Translation initiation factor 6</fullName>
        <shortName evidence="3">aIF-6</shortName>
    </recommendedName>
</protein>
<dbReference type="EMBL" id="MIYU01000001">
    <property type="protein sequence ID" value="OIR20356.1"/>
    <property type="molecule type" value="Genomic_DNA"/>
</dbReference>
<sequence length="225" mass="24443">MALIQRDLFNSPYSGVFCATSEKLTLLPPGLSEEEYRDIEEALDTEVEIITVGGSRVIGSLICLNDNGIVCSNIASEREREKIEEIAKKNKMNFMILDDRNNAAGNNLLINNKSGFCNPKIINKNIKKIEETLGIEIISKEFIEIETIGMLGCFSPSGALVHPEINDEDKDIMKKIVGTEVSNGTVAFGMPLIGAGLVCNSKGGVCGTNSTGIELGQIEEAMHLY</sequence>
<dbReference type="GO" id="GO:0042256">
    <property type="term" value="P:cytosolic ribosome assembly"/>
    <property type="evidence" value="ECO:0007669"/>
    <property type="project" value="InterPro"/>
</dbReference>
<dbReference type="Proteomes" id="UP000183815">
    <property type="component" value="Unassembled WGS sequence"/>
</dbReference>
<evidence type="ECO:0000313" key="5">
    <source>
        <dbReference type="Proteomes" id="UP000183815"/>
    </source>
</evidence>
<reference evidence="4 5" key="1">
    <citation type="submission" date="2016-08" db="EMBL/GenBank/DDBJ databases">
        <title>New Insights into Marine Group III Euryarchaeota, from dark to light.</title>
        <authorList>
            <person name="Haro-Moreno J.M."/>
            <person name="Rodriguez-Valera F."/>
            <person name="Lopez-Garcia P."/>
            <person name="Moreira D."/>
            <person name="Martin-Cuadrado A.B."/>
        </authorList>
    </citation>
    <scope>NUCLEOTIDE SEQUENCE [LARGE SCALE GENOMIC DNA]</scope>
    <source>
        <strain evidence="4">CG-Bathy1</strain>
    </source>
</reference>
<dbReference type="SMART" id="SM00654">
    <property type="entry name" value="eIF6"/>
    <property type="match status" value="1"/>
</dbReference>
<evidence type="ECO:0000256" key="1">
    <source>
        <dbReference type="ARBA" id="ARBA00022540"/>
    </source>
</evidence>
<comment type="function">
    <text evidence="3">Binds to the 50S ribosomal subunit and prevents its association with the 30S ribosomal subunit to form the 70S initiation complex.</text>
</comment>
<dbReference type="GO" id="GO:0043022">
    <property type="term" value="F:ribosome binding"/>
    <property type="evidence" value="ECO:0007669"/>
    <property type="project" value="InterPro"/>
</dbReference>
<gene>
    <name evidence="3" type="primary">eif6</name>
    <name evidence="4" type="ORF">BEU04_00695</name>
</gene>
<comment type="caution">
    <text evidence="4">The sequence shown here is derived from an EMBL/GenBank/DDBJ whole genome shotgun (WGS) entry which is preliminary data.</text>
</comment>
<dbReference type="PANTHER" id="PTHR10784">
    <property type="entry name" value="TRANSLATION INITIATION FACTOR 6"/>
    <property type="match status" value="1"/>
</dbReference>
<dbReference type="InterPro" id="IPR002769">
    <property type="entry name" value="eIF6"/>
</dbReference>
<comment type="similarity">
    <text evidence="3">Belongs to the eIF-6 family.</text>
</comment>
<dbReference type="NCBIfam" id="TIGR00323">
    <property type="entry name" value="eIF-6"/>
    <property type="match status" value="1"/>
</dbReference>